<feature type="transmembrane region" description="Helical" evidence="1">
    <location>
        <begin position="7"/>
        <end position="29"/>
    </location>
</feature>
<organism evidence="2 3">
    <name type="scientific">Rhizobium mayense</name>
    <dbReference type="NCBI Taxonomy" id="1312184"/>
    <lineage>
        <taxon>Bacteria</taxon>
        <taxon>Pseudomonadati</taxon>
        <taxon>Pseudomonadota</taxon>
        <taxon>Alphaproteobacteria</taxon>
        <taxon>Hyphomicrobiales</taxon>
        <taxon>Rhizobiaceae</taxon>
        <taxon>Rhizobium/Agrobacterium group</taxon>
        <taxon>Rhizobium</taxon>
    </lineage>
</organism>
<name>A0ABT7JZ06_9HYPH</name>
<keyword evidence="1" id="KW-1133">Transmembrane helix</keyword>
<keyword evidence="3" id="KW-1185">Reference proteome</keyword>
<evidence type="ECO:0000313" key="3">
    <source>
        <dbReference type="Proteomes" id="UP001172645"/>
    </source>
</evidence>
<dbReference type="RefSeq" id="WP_285870809.1">
    <property type="nucleotide sequence ID" value="NZ_JARFYM010000020.1"/>
</dbReference>
<gene>
    <name evidence="2" type="ORF">PY649_21955</name>
</gene>
<keyword evidence="1" id="KW-0472">Membrane</keyword>
<feature type="transmembrane region" description="Helical" evidence="1">
    <location>
        <begin position="35"/>
        <end position="53"/>
    </location>
</feature>
<keyword evidence="1" id="KW-0812">Transmembrane</keyword>
<protein>
    <submittedName>
        <fullName evidence="2">Uncharacterized protein</fullName>
    </submittedName>
</protein>
<reference evidence="2" key="1">
    <citation type="submission" date="2023-06" db="EMBL/GenBank/DDBJ databases">
        <title>Phylogenetic Diversity of Rhizobium strains.</title>
        <authorList>
            <person name="Moura F.T."/>
            <person name="Helene L.C.F."/>
            <person name="Hungria M."/>
        </authorList>
    </citation>
    <scope>NUCLEOTIDE SEQUENCE</scope>
    <source>
        <strain evidence="2">CCGE526</strain>
    </source>
</reference>
<evidence type="ECO:0000256" key="1">
    <source>
        <dbReference type="SAM" id="Phobius"/>
    </source>
</evidence>
<accession>A0ABT7JZ06</accession>
<sequence length="61" mass="6861">MSSDRMNLLIAVCFVVFAVIMGAMTWFLRYMGLEFVLGALFGSTLMIGCFGVISRDFRNLK</sequence>
<comment type="caution">
    <text evidence="2">The sequence shown here is derived from an EMBL/GenBank/DDBJ whole genome shotgun (WGS) entry which is preliminary data.</text>
</comment>
<proteinExistence type="predicted"/>
<dbReference type="Proteomes" id="UP001172645">
    <property type="component" value="Unassembled WGS sequence"/>
</dbReference>
<dbReference type="EMBL" id="JARFYM010000020">
    <property type="protein sequence ID" value="MDL2401578.1"/>
    <property type="molecule type" value="Genomic_DNA"/>
</dbReference>
<evidence type="ECO:0000313" key="2">
    <source>
        <dbReference type="EMBL" id="MDL2401578.1"/>
    </source>
</evidence>